<evidence type="ECO:0008006" key="3">
    <source>
        <dbReference type="Google" id="ProtNLM"/>
    </source>
</evidence>
<accession>A0A420JBN5</accession>
<evidence type="ECO:0000313" key="2">
    <source>
        <dbReference type="Proteomes" id="UP000283383"/>
    </source>
</evidence>
<gene>
    <name evidence="1" type="ORF">GcM3_000024</name>
</gene>
<proteinExistence type="predicted"/>
<keyword evidence="2" id="KW-1185">Reference proteome</keyword>
<dbReference type="InterPro" id="IPR012340">
    <property type="entry name" value="NA-bd_OB-fold"/>
</dbReference>
<sequence>MPPKIIFFTGAPEARSMKWDESDLLSKFQPSIASFCGIKEAENELGSATESLPSWRLLPVQPYEVQYNTKIYGQTHNLKGEIFENSQMGSSFTSSMSSPPQDLHPAPLIEGLIHPQPLDQVLSQFYEESYVYHENTKSFLSTSIVLTPVSSICSTESNLSQDTESSSEITLLRQKIPVPSQLTDLKDIPTSAYLDSIYPQTISCNIIVGIISISEARSIKTRRGFNIELIKILVGDPTKSGFTINFWLPPILPEKNLGDLRNMLSIVRTHDVILVQNMALSSFQGNVYGQSLKREVTKIYLLDRNSGFESISQIVNDATNHSMESDNQNLQLTKTKQVREWLLEFVGSDSTLKMRDGRICYKTVCHLTRNKNPNDLPAIGKLFSTCWKIKSEALILVV</sequence>
<evidence type="ECO:0000313" key="1">
    <source>
        <dbReference type="EMBL" id="RKF84147.1"/>
    </source>
</evidence>
<protein>
    <recommendedName>
        <fullName evidence="3">Nucleic acid-binding protein</fullName>
    </recommendedName>
</protein>
<organism evidence="1 2">
    <name type="scientific">Golovinomyces cichoracearum</name>
    <dbReference type="NCBI Taxonomy" id="62708"/>
    <lineage>
        <taxon>Eukaryota</taxon>
        <taxon>Fungi</taxon>
        <taxon>Dikarya</taxon>
        <taxon>Ascomycota</taxon>
        <taxon>Pezizomycotina</taxon>
        <taxon>Leotiomycetes</taxon>
        <taxon>Erysiphales</taxon>
        <taxon>Erysiphaceae</taxon>
        <taxon>Golovinomyces</taxon>
    </lineage>
</organism>
<name>A0A420JBN5_9PEZI</name>
<dbReference type="SUPFAM" id="SSF50249">
    <property type="entry name" value="Nucleic acid-binding proteins"/>
    <property type="match status" value="1"/>
</dbReference>
<reference evidence="1 2" key="1">
    <citation type="journal article" date="2018" name="BMC Genomics">
        <title>Comparative genome analyses reveal sequence features reflecting distinct modes of host-adaptation between dicot and monocot powdery mildew.</title>
        <authorList>
            <person name="Wu Y."/>
            <person name="Ma X."/>
            <person name="Pan Z."/>
            <person name="Kale S.D."/>
            <person name="Song Y."/>
            <person name="King H."/>
            <person name="Zhang Q."/>
            <person name="Presley C."/>
            <person name="Deng X."/>
            <person name="Wei C.I."/>
            <person name="Xiao S."/>
        </authorList>
    </citation>
    <scope>NUCLEOTIDE SEQUENCE [LARGE SCALE GENOMIC DNA]</scope>
    <source>
        <strain evidence="1">UMSG3</strain>
    </source>
</reference>
<dbReference type="EMBL" id="MCBQ01000090">
    <property type="protein sequence ID" value="RKF84147.1"/>
    <property type="molecule type" value="Genomic_DNA"/>
</dbReference>
<dbReference type="AlphaFoldDB" id="A0A420JBN5"/>
<dbReference type="Proteomes" id="UP000283383">
    <property type="component" value="Unassembled WGS sequence"/>
</dbReference>
<comment type="caution">
    <text evidence="1">The sequence shown here is derived from an EMBL/GenBank/DDBJ whole genome shotgun (WGS) entry which is preliminary data.</text>
</comment>